<dbReference type="PANTHER" id="PTHR45950:SF10">
    <property type="entry name" value="HOMEOBOX-LEUCINE ZIPPER PROTEIN REVOLUTA"/>
    <property type="match status" value="1"/>
</dbReference>
<evidence type="ECO:0008006" key="19">
    <source>
        <dbReference type="Google" id="ProtNLM"/>
    </source>
</evidence>
<evidence type="ECO:0000256" key="2">
    <source>
        <dbReference type="ARBA" id="ARBA00006180"/>
    </source>
</evidence>
<gene>
    <name evidence="17" type="ORF">TanjilG_23595</name>
</gene>
<dbReference type="InterPro" id="IPR023393">
    <property type="entry name" value="START-like_dom_sf"/>
</dbReference>
<dbReference type="Pfam" id="PF08670">
    <property type="entry name" value="MEKHLA"/>
    <property type="match status" value="1"/>
</dbReference>
<feature type="domain" description="START" evidence="16">
    <location>
        <begin position="158"/>
        <end position="386"/>
    </location>
</feature>
<keyword evidence="4" id="KW-0221">Differentiation</keyword>
<evidence type="ECO:0000256" key="13">
    <source>
        <dbReference type="SAM" id="Coils"/>
    </source>
</evidence>
<protein>
    <recommendedName>
        <fullName evidence="19">Homeobox domain-containing protein</fullName>
    </recommendedName>
</protein>
<comment type="similarity">
    <text evidence="3">Belongs to the HD-ZIP homeobox family. Class III subfamily.</text>
</comment>
<evidence type="ECO:0000256" key="14">
    <source>
        <dbReference type="SAM" id="MobiDB-lite"/>
    </source>
</evidence>
<feature type="compositionally biased region" description="Low complexity" evidence="14">
    <location>
        <begin position="1533"/>
        <end position="1558"/>
    </location>
</feature>
<dbReference type="PROSITE" id="PS50071">
    <property type="entry name" value="HOMEOBOX_2"/>
    <property type="match status" value="1"/>
</dbReference>
<keyword evidence="6 13" id="KW-0175">Coiled coil</keyword>
<evidence type="ECO:0000256" key="5">
    <source>
        <dbReference type="ARBA" id="ARBA00023015"/>
    </source>
</evidence>
<evidence type="ECO:0000256" key="6">
    <source>
        <dbReference type="ARBA" id="ARBA00023054"/>
    </source>
</evidence>
<feature type="DNA-binding region" description="Homeobox" evidence="11">
    <location>
        <begin position="26"/>
        <end position="89"/>
    </location>
</feature>
<dbReference type="Proteomes" id="UP000188354">
    <property type="component" value="Chromosome LG08"/>
</dbReference>
<feature type="region of interest" description="Disordered" evidence="14">
    <location>
        <begin position="1468"/>
        <end position="1583"/>
    </location>
</feature>
<dbReference type="GO" id="GO:0019903">
    <property type="term" value="F:protein phosphatase binding"/>
    <property type="evidence" value="ECO:0007669"/>
    <property type="project" value="InterPro"/>
</dbReference>
<dbReference type="STRING" id="3871.A0A4P1RA90"/>
<evidence type="ECO:0000259" key="15">
    <source>
        <dbReference type="PROSITE" id="PS50071"/>
    </source>
</evidence>
<name>A0A4P1RA90_LUPAN</name>
<dbReference type="EMBL" id="CM007368">
    <property type="protein sequence ID" value="OIW05809.1"/>
    <property type="molecule type" value="Genomic_DNA"/>
</dbReference>
<dbReference type="InterPro" id="IPR002913">
    <property type="entry name" value="START_lipid-bd_dom"/>
</dbReference>
<keyword evidence="5" id="KW-0805">Transcription regulation</keyword>
<dbReference type="CDD" id="cd00086">
    <property type="entry name" value="homeodomain"/>
    <property type="match status" value="1"/>
</dbReference>
<dbReference type="Gene3D" id="3.30.530.20">
    <property type="match status" value="1"/>
</dbReference>
<dbReference type="Pfam" id="PF01852">
    <property type="entry name" value="START"/>
    <property type="match status" value="1"/>
</dbReference>
<dbReference type="Gramene" id="OIW05809">
    <property type="protein sequence ID" value="OIW05809"/>
    <property type="gene ID" value="TanjilG_23595"/>
</dbReference>
<keyword evidence="8 11" id="KW-0371">Homeobox</keyword>
<feature type="coiled-coil region" evidence="13">
    <location>
        <begin position="94"/>
        <end position="125"/>
    </location>
</feature>
<evidence type="ECO:0000256" key="1">
    <source>
        <dbReference type="ARBA" id="ARBA00004123"/>
    </source>
</evidence>
<dbReference type="CDD" id="cd14686">
    <property type="entry name" value="bZIP"/>
    <property type="match status" value="1"/>
</dbReference>
<keyword evidence="7 11" id="KW-0238">DNA-binding</keyword>
<dbReference type="InterPro" id="IPR009057">
    <property type="entry name" value="Homeodomain-like_sf"/>
</dbReference>
<evidence type="ECO:0000259" key="16">
    <source>
        <dbReference type="PROSITE" id="PS50848"/>
    </source>
</evidence>
<proteinExistence type="inferred from homology"/>
<comment type="similarity">
    <text evidence="2">Belongs to the SAPS family.</text>
</comment>
<dbReference type="GO" id="GO:0030154">
    <property type="term" value="P:cell differentiation"/>
    <property type="evidence" value="ECO:0007669"/>
    <property type="project" value="UniProtKB-KW"/>
</dbReference>
<evidence type="ECO:0000256" key="11">
    <source>
        <dbReference type="PROSITE-ProRule" id="PRU00108"/>
    </source>
</evidence>
<dbReference type="Pfam" id="PF00046">
    <property type="entry name" value="Homeodomain"/>
    <property type="match status" value="1"/>
</dbReference>
<evidence type="ECO:0000313" key="17">
    <source>
        <dbReference type="EMBL" id="OIW05809.1"/>
    </source>
</evidence>
<organism evidence="17 18">
    <name type="scientific">Lupinus angustifolius</name>
    <name type="common">Narrow-leaved blue lupine</name>
    <dbReference type="NCBI Taxonomy" id="3871"/>
    <lineage>
        <taxon>Eukaryota</taxon>
        <taxon>Viridiplantae</taxon>
        <taxon>Streptophyta</taxon>
        <taxon>Embryophyta</taxon>
        <taxon>Tracheophyta</taxon>
        <taxon>Spermatophyta</taxon>
        <taxon>Magnoliopsida</taxon>
        <taxon>eudicotyledons</taxon>
        <taxon>Gunneridae</taxon>
        <taxon>Pentapetalae</taxon>
        <taxon>rosids</taxon>
        <taxon>fabids</taxon>
        <taxon>Fabales</taxon>
        <taxon>Fabaceae</taxon>
        <taxon>Papilionoideae</taxon>
        <taxon>50 kb inversion clade</taxon>
        <taxon>genistoids sensu lato</taxon>
        <taxon>core genistoids</taxon>
        <taxon>Genisteae</taxon>
        <taxon>Lupinus</taxon>
    </lineage>
</organism>
<dbReference type="GO" id="GO:0003700">
    <property type="term" value="F:DNA-binding transcription factor activity"/>
    <property type="evidence" value="ECO:0007669"/>
    <property type="project" value="InterPro"/>
</dbReference>
<comment type="subcellular location">
    <subcellularLocation>
        <location evidence="1 11 12">Nucleus</location>
    </subcellularLocation>
</comment>
<sequence length="1657" mass="182339">MAMAVAHHRESSSNNSGSIDKHLDSISGKYVRYTAEQVEALERVYAECPKPSSLRRQQLIRDCPNLSNIEPKQIKVWFQNRRCREKQRKEASRLQTVNRKLSAMNKLLMEENDRLQKQVSQLVGENGFMRQQLHTTTAATTDASSDSVVTTTQHSMRDANNPAGLLSIAEETLTEFLSKATGTAVDWVQMPGMKPGPDSVGIFAISQSCSGVAARACGLVSLEPMKIVEILKDRLSWFRDCRSLEVFTMFPAGNGGTIELLYTQTYAPTTLAPARDFWTLRYTTTLENGSFVVCERSLSGSGTGPNPAAATQFVRAEMLPSGYLIRPCEGGGSIIHIVDHLNLEAWNVPEVLRPLYESSKVVAQKMTIAALRYIRQIAQETSGEVVYGLGRQPAVLRTFSQRLSRGFNDAVNGFNDDGWTVVNCDGAEDVIIAVNSAKNLNGTSNPSSSVTFLGGVLCAKASMLIQNVPPAVLVRFLREHRSEWADFNVDAYAAASLKSGTYAHPGMRPTRFTGSQIIMPLGHTIEHEEMLEVIRLEGHSLAQEDTFVSRDIHLLQICSGIDENDTGACSELIFAPIDEMFPDDALLVPSGFRVIPLASKPVGDKKDTISTNRTLDLTSGLEVGPMTAHGADASSSQNTRSVLTIAFQFPFDSNLQDNVAIMARQYVRSVISSVQRVAMAISPSGISPGVGPKFSPSTPEALTLAQWICQSYRQDAILCCSVKSLPVFIFANQAGLDMLETTLVALQDITLDKIFDESGRKTLCADFAKLMQQGSAYLPAGICMSTMGRHVSYEQAIAWKVFNAEDNDVHCLAFSFINWSFVEAILDNENFSLEELLDEDEIIQECKALNSRLINFLRDRAQVEQLLRYVIEEPPEDAEHKRVFKFPFISCEIFTCEIDVILKTLVDEEELMNLLFSFLEPDRSHGSLLAGYFSKVVVCLMMRKTVPLMNYVQAHPHVFCQLVDLIGITSIMEVLVRLVGADDHVYPNFIDVMQWLAESNLLEMIVDKLSPSSPPEVHANVAETLCTITRVASSTLAIKLSSPSFVAKILGYAVEDSQSKSTLVNSLSVCISMLDPKRSAVSSSFFHSYRSQNMYDPPIPVSPDTIGAMLPKLGELIALLDVSSDEKVLPTTYGELRPPLGRHRLKIVEFIAVLIQTGNEVAEKELVNSGTIRRVIDLFFEYPYNNALHHHVESILLSCLESNTEAIVDHLLQECDLIGRFLQADKNCLLHAESNQPTLAAAGKRAPRAGNVGHITQIVNKLVHLSHNRSHILACLQEKNEWNEWQATVLQERNVVENVHRWSCGRPTALQDRMRDSDDDDRHDRDYDVTALANNLSQAFGYKIYGNEDNEETHDSIDQDEEDAYFNDDSAEVVISSLRLSDDQGSNLFTNSNWFAFQDNIIGDAPRDNTSSSEMMDDINLNGTATGDSSDNGVVVEEELIASKNTVNGTSSQSTNFLSGLSNSMNGGGALDFESDEASTSHDKGFFGFEAPDNGPLFGDRPSPDCVGCGGPSDIQVAGSSLNPFLDHDEPASNLSSSLQVSSPNPSSPSNEELISSNGFPTTSDSIEKDGDSSQRSVPVPSLFEEDVEFVGVELEGTEKAMEQALKEGTVGEAGPLKRDLAPKVAEMENSEEDSSGLKEFNDVNYWRVDQEVAVLE</sequence>
<dbReference type="PANTHER" id="PTHR45950">
    <property type="entry name" value="HOMEOBOX-LEUCINE ZIPPER PROTEIN ATHB-14"/>
    <property type="match status" value="1"/>
</dbReference>
<dbReference type="InterPro" id="IPR007587">
    <property type="entry name" value="SAPS"/>
</dbReference>
<keyword evidence="10 11" id="KW-0539">Nucleus</keyword>
<feature type="region of interest" description="Disordered" evidence="14">
    <location>
        <begin position="1"/>
        <end position="21"/>
    </location>
</feature>
<dbReference type="InterPro" id="IPR001356">
    <property type="entry name" value="HD"/>
</dbReference>
<evidence type="ECO:0000313" key="18">
    <source>
        <dbReference type="Proteomes" id="UP000188354"/>
    </source>
</evidence>
<dbReference type="GO" id="GO:0008289">
    <property type="term" value="F:lipid binding"/>
    <property type="evidence" value="ECO:0007669"/>
    <property type="project" value="InterPro"/>
</dbReference>
<evidence type="ECO:0000256" key="12">
    <source>
        <dbReference type="RuleBase" id="RU000682"/>
    </source>
</evidence>
<keyword evidence="18" id="KW-1185">Reference proteome</keyword>
<evidence type="ECO:0000256" key="9">
    <source>
        <dbReference type="ARBA" id="ARBA00023163"/>
    </source>
</evidence>
<evidence type="ECO:0000256" key="7">
    <source>
        <dbReference type="ARBA" id="ARBA00023125"/>
    </source>
</evidence>
<dbReference type="SUPFAM" id="SSF55961">
    <property type="entry name" value="Bet v1-like"/>
    <property type="match status" value="1"/>
</dbReference>
<dbReference type="Gene3D" id="1.10.10.60">
    <property type="entry name" value="Homeodomain-like"/>
    <property type="match status" value="1"/>
</dbReference>
<dbReference type="InterPro" id="IPR044830">
    <property type="entry name" value="HD-Zip_III"/>
</dbReference>
<dbReference type="PROSITE" id="PS50848">
    <property type="entry name" value="START"/>
    <property type="match status" value="1"/>
</dbReference>
<dbReference type="CDD" id="cd08875">
    <property type="entry name" value="START_ArGLABRA2_like"/>
    <property type="match status" value="1"/>
</dbReference>
<dbReference type="SMART" id="SM00234">
    <property type="entry name" value="START"/>
    <property type="match status" value="1"/>
</dbReference>
<evidence type="ECO:0000256" key="10">
    <source>
        <dbReference type="ARBA" id="ARBA00023242"/>
    </source>
</evidence>
<evidence type="ECO:0000256" key="8">
    <source>
        <dbReference type="ARBA" id="ARBA00023155"/>
    </source>
</evidence>
<dbReference type="InterPro" id="IPR013978">
    <property type="entry name" value="MEKHLA"/>
</dbReference>
<evidence type="ECO:0000256" key="4">
    <source>
        <dbReference type="ARBA" id="ARBA00022782"/>
    </source>
</evidence>
<feature type="domain" description="Homeobox" evidence="15">
    <location>
        <begin position="24"/>
        <end position="88"/>
    </location>
</feature>
<accession>A0A4P1RA90</accession>
<evidence type="ECO:0000256" key="3">
    <source>
        <dbReference type="ARBA" id="ARBA00010338"/>
    </source>
</evidence>
<reference evidence="17 18" key="1">
    <citation type="journal article" date="2017" name="Plant Biotechnol. J.">
        <title>A comprehensive draft genome sequence for lupin (Lupinus angustifolius), an emerging health food: insights into plant-microbe interactions and legume evolution.</title>
        <authorList>
            <person name="Hane J.K."/>
            <person name="Ming Y."/>
            <person name="Kamphuis L.G."/>
            <person name="Nelson M.N."/>
            <person name="Garg G."/>
            <person name="Atkins C.A."/>
            <person name="Bayer P.E."/>
            <person name="Bravo A."/>
            <person name="Bringans S."/>
            <person name="Cannon S."/>
            <person name="Edwards D."/>
            <person name="Foley R."/>
            <person name="Gao L.L."/>
            <person name="Harrison M.J."/>
            <person name="Huang W."/>
            <person name="Hurgobin B."/>
            <person name="Li S."/>
            <person name="Liu C.W."/>
            <person name="McGrath A."/>
            <person name="Morahan G."/>
            <person name="Murray J."/>
            <person name="Weller J."/>
            <person name="Jian J."/>
            <person name="Singh K.B."/>
        </authorList>
    </citation>
    <scope>NUCLEOTIDE SEQUENCE</scope>
    <source>
        <strain evidence="18">cv. Tanjil</strain>
        <tissue evidence="17">Whole plant</tissue>
    </source>
</reference>
<dbReference type="GO" id="GO:0003677">
    <property type="term" value="F:DNA binding"/>
    <property type="evidence" value="ECO:0007669"/>
    <property type="project" value="UniProtKB-UniRule"/>
</dbReference>
<dbReference type="SUPFAM" id="SSF46689">
    <property type="entry name" value="Homeodomain-like"/>
    <property type="match status" value="1"/>
</dbReference>
<dbReference type="GO" id="GO:0005634">
    <property type="term" value="C:nucleus"/>
    <property type="evidence" value="ECO:0007669"/>
    <property type="project" value="UniProtKB-SubCell"/>
</dbReference>
<dbReference type="Pfam" id="PF04499">
    <property type="entry name" value="SAPS"/>
    <property type="match status" value="1"/>
</dbReference>
<keyword evidence="9" id="KW-0804">Transcription</keyword>
<dbReference type="SMART" id="SM00389">
    <property type="entry name" value="HOX"/>
    <property type="match status" value="1"/>
</dbReference>